<protein>
    <recommendedName>
        <fullName evidence="2">DUF31 domain-containing protein</fullName>
    </recommendedName>
</protein>
<dbReference type="InterPro" id="IPR022381">
    <property type="entry name" value="Uncharacterised_MG067"/>
</dbReference>
<keyword evidence="4" id="KW-1185">Reference proteome</keyword>
<feature type="domain" description="DUF31" evidence="2">
    <location>
        <begin position="64"/>
        <end position="357"/>
    </location>
</feature>
<dbReference type="Pfam" id="PF01732">
    <property type="entry name" value="Mycop_pep_DUF31"/>
    <property type="match status" value="1"/>
</dbReference>
<dbReference type="NCBIfam" id="NF045841">
    <property type="entry name" value="Ig_SerProt_MIP"/>
    <property type="match status" value="1"/>
</dbReference>
<accession>A0A1A9QF77</accession>
<evidence type="ECO:0000313" key="4">
    <source>
        <dbReference type="Proteomes" id="UP000077623"/>
    </source>
</evidence>
<dbReference type="AlphaFoldDB" id="A0A1A9QF77"/>
<proteinExistence type="predicted"/>
<comment type="caution">
    <text evidence="3">The sequence shown here is derived from an EMBL/GenBank/DDBJ whole genome shotgun (WGS) entry which is preliminary data.</text>
</comment>
<dbReference type="SUPFAM" id="SSF50494">
    <property type="entry name" value="Trypsin-like serine proteases"/>
    <property type="match status" value="1"/>
</dbReference>
<evidence type="ECO:0000256" key="1">
    <source>
        <dbReference type="ARBA" id="ARBA00022475"/>
    </source>
</evidence>
<evidence type="ECO:0000313" key="3">
    <source>
        <dbReference type="EMBL" id="OAL10671.1"/>
    </source>
</evidence>
<keyword evidence="1" id="KW-0472">Membrane</keyword>
<dbReference type="RefSeq" id="WP_187149907.1">
    <property type="nucleotide sequence ID" value="NZ_LWUJ01000010.1"/>
</dbReference>
<dbReference type="Proteomes" id="UP000077623">
    <property type="component" value="Unassembled WGS sequence"/>
</dbReference>
<gene>
    <name evidence="3" type="ORF">A6V39_01205</name>
</gene>
<dbReference type="PRINTS" id="PR00840">
    <property type="entry name" value="Y06768FAMILY"/>
</dbReference>
<dbReference type="InterPro" id="IPR009003">
    <property type="entry name" value="Peptidase_S1_PA"/>
</dbReference>
<organism evidence="3 4">
    <name type="scientific">Candidatus Mycoplasma haematobovis</name>
    <dbReference type="NCBI Taxonomy" id="432608"/>
    <lineage>
        <taxon>Bacteria</taxon>
        <taxon>Bacillati</taxon>
        <taxon>Mycoplasmatota</taxon>
        <taxon>Mollicutes</taxon>
        <taxon>Mycoplasmataceae</taxon>
        <taxon>Mycoplasma</taxon>
    </lineage>
</organism>
<name>A0A1A9QF77_9MOLU</name>
<reference evidence="4" key="1">
    <citation type="submission" date="2016-04" db="EMBL/GenBank/DDBJ databases">
        <authorList>
            <person name="Quiroz-Castaneda R.E."/>
            <person name="Martinez-Ocampo F."/>
        </authorList>
    </citation>
    <scope>NUCLEOTIDE SEQUENCE [LARGE SCALE GENOMIC DNA]</scope>
    <source>
        <strain evidence="4">INIFAP01</strain>
    </source>
</reference>
<dbReference type="InterPro" id="IPR022382">
    <property type="entry name" value="Mycoplasma_peptidase_DUF31"/>
</dbReference>
<evidence type="ECO:0000259" key="2">
    <source>
        <dbReference type="Pfam" id="PF01732"/>
    </source>
</evidence>
<dbReference type="STRING" id="432608.A6V39_01205"/>
<sequence>MSKARVVIPGILSSLLATLGILNLSSSKQEGITPSMELTGASEEAKQILQKINDYSFKLFMPCNVGTGWILDYIIPEDGSYPTTWFIATNAHVVSRYKFKEATYGQEIPDYTKGAMRIPDNVTMDYSQVDLFTGLSCTLADNFGFNGFNLSKESTGKQFNSNRDAVSMNHIKPPKLFYVPTNFLGQRESIPYTNYQKDFAVLEIEFTSPDIAQKLTNNFHNKYYNKGNALNLFDDDLLTKNRQGIIDPDLDYYSFAYPSERGKTFNASTNYNTRNNRASQLTYTHPQYSFINENNQLIRGHANSSELEKTSTGSKTNWNNKSMHNIGYHYVLDNMNMTAGSSGGIFADKHGNILGINRLHDPHNKHAFIEPLRSAGAMVDGKEVLPKYDLIRGVDGQVSSYKSQLEKYHNGKRTFLSERGWK</sequence>
<dbReference type="EMBL" id="LWUJ01000010">
    <property type="protein sequence ID" value="OAL10671.1"/>
    <property type="molecule type" value="Genomic_DNA"/>
</dbReference>
<keyword evidence="1" id="KW-1003">Cell membrane</keyword>